<accession>A0A0U5GCZ6</accession>
<protein>
    <submittedName>
        <fullName evidence="2">Uncharacterized protein</fullName>
    </submittedName>
</protein>
<gene>
    <name evidence="2" type="ORF">ASPCAL12655</name>
</gene>
<evidence type="ECO:0000256" key="1">
    <source>
        <dbReference type="SAM" id="MobiDB-lite"/>
    </source>
</evidence>
<evidence type="ECO:0000313" key="3">
    <source>
        <dbReference type="Proteomes" id="UP000054771"/>
    </source>
</evidence>
<feature type="region of interest" description="Disordered" evidence="1">
    <location>
        <begin position="26"/>
        <end position="49"/>
    </location>
</feature>
<organism evidence="2 3">
    <name type="scientific">Aspergillus calidoustus</name>
    <dbReference type="NCBI Taxonomy" id="454130"/>
    <lineage>
        <taxon>Eukaryota</taxon>
        <taxon>Fungi</taxon>
        <taxon>Dikarya</taxon>
        <taxon>Ascomycota</taxon>
        <taxon>Pezizomycotina</taxon>
        <taxon>Eurotiomycetes</taxon>
        <taxon>Eurotiomycetidae</taxon>
        <taxon>Eurotiales</taxon>
        <taxon>Aspergillaceae</taxon>
        <taxon>Aspergillus</taxon>
        <taxon>Aspergillus subgen. Nidulantes</taxon>
    </lineage>
</organism>
<keyword evidence="3" id="KW-1185">Reference proteome</keyword>
<proteinExistence type="predicted"/>
<reference evidence="3" key="1">
    <citation type="journal article" date="2016" name="Genome Announc.">
        <title>Draft genome sequences of fungus Aspergillus calidoustus.</title>
        <authorList>
            <person name="Horn F."/>
            <person name="Linde J."/>
            <person name="Mattern D.J."/>
            <person name="Walther G."/>
            <person name="Guthke R."/>
            <person name="Scherlach K."/>
            <person name="Martin K."/>
            <person name="Brakhage A.A."/>
            <person name="Petzke L."/>
            <person name="Valiante V."/>
        </authorList>
    </citation>
    <scope>NUCLEOTIDE SEQUENCE [LARGE SCALE GENOMIC DNA]</scope>
    <source>
        <strain evidence="3">SF006504</strain>
    </source>
</reference>
<name>A0A0U5GCZ6_ASPCI</name>
<dbReference type="AlphaFoldDB" id="A0A0U5GCZ6"/>
<feature type="compositionally biased region" description="Basic and acidic residues" evidence="1">
    <location>
        <begin position="78"/>
        <end position="112"/>
    </location>
</feature>
<dbReference type="Proteomes" id="UP000054771">
    <property type="component" value="Unassembled WGS sequence"/>
</dbReference>
<dbReference type="EMBL" id="CDMC01000014">
    <property type="protein sequence ID" value="CEL09520.1"/>
    <property type="molecule type" value="Genomic_DNA"/>
</dbReference>
<feature type="region of interest" description="Disordered" evidence="1">
    <location>
        <begin position="71"/>
        <end position="112"/>
    </location>
</feature>
<sequence>MYALGLEMARCILAMQRGHSKERIGALSGKSKCWRDGTDSAEHMPPSELDDIPQATLQQQIAVLATSCFPQTSITGRSRPDDRAPIGHDSGEQRLHKNVVDGDDRQRQPAEL</sequence>
<feature type="compositionally biased region" description="Basic and acidic residues" evidence="1">
    <location>
        <begin position="33"/>
        <end position="42"/>
    </location>
</feature>
<evidence type="ECO:0000313" key="2">
    <source>
        <dbReference type="EMBL" id="CEL09520.1"/>
    </source>
</evidence>